<dbReference type="PANTHER" id="PTHR45138:SF9">
    <property type="entry name" value="DIGUANYLATE CYCLASE DGCM-RELATED"/>
    <property type="match status" value="1"/>
</dbReference>
<keyword evidence="3" id="KW-0175">Coiled coil</keyword>
<dbReference type="SMART" id="SM00086">
    <property type="entry name" value="PAC"/>
    <property type="match status" value="1"/>
</dbReference>
<dbReference type="GO" id="GO:0043709">
    <property type="term" value="P:cell adhesion involved in single-species biofilm formation"/>
    <property type="evidence" value="ECO:0007669"/>
    <property type="project" value="TreeGrafter"/>
</dbReference>
<dbReference type="InterPro" id="IPR043128">
    <property type="entry name" value="Rev_trsase/Diguanyl_cyclase"/>
</dbReference>
<comment type="catalytic activity">
    <reaction evidence="2">
        <text>2 GTP = 3',3'-c-di-GMP + 2 diphosphate</text>
        <dbReference type="Rhea" id="RHEA:24898"/>
        <dbReference type="ChEBI" id="CHEBI:33019"/>
        <dbReference type="ChEBI" id="CHEBI:37565"/>
        <dbReference type="ChEBI" id="CHEBI:58805"/>
        <dbReference type="EC" id="2.7.7.65"/>
    </reaction>
</comment>
<dbReference type="Gene3D" id="3.30.70.270">
    <property type="match status" value="1"/>
</dbReference>
<dbReference type="InterPro" id="IPR035965">
    <property type="entry name" value="PAS-like_dom_sf"/>
</dbReference>
<dbReference type="EC" id="2.7.7.65" evidence="1"/>
<dbReference type="AlphaFoldDB" id="A0A1Y6D1Q4"/>
<dbReference type="InterPro" id="IPR001610">
    <property type="entry name" value="PAC"/>
</dbReference>
<dbReference type="PROSITE" id="PS50113">
    <property type="entry name" value="PAC"/>
    <property type="match status" value="1"/>
</dbReference>
<dbReference type="SUPFAM" id="SSF55785">
    <property type="entry name" value="PYP-like sensor domain (PAS domain)"/>
    <property type="match status" value="1"/>
</dbReference>
<feature type="domain" description="PAS" evidence="4">
    <location>
        <begin position="116"/>
        <end position="157"/>
    </location>
</feature>
<dbReference type="SUPFAM" id="SSF55073">
    <property type="entry name" value="Nucleotide cyclase"/>
    <property type="match status" value="1"/>
</dbReference>
<accession>A0A1Y6D1Q4</accession>
<dbReference type="Pfam" id="PF13188">
    <property type="entry name" value="PAS_8"/>
    <property type="match status" value="1"/>
</dbReference>
<dbReference type="OrthoDB" id="9803824at2"/>
<dbReference type="GO" id="GO:0005886">
    <property type="term" value="C:plasma membrane"/>
    <property type="evidence" value="ECO:0007669"/>
    <property type="project" value="TreeGrafter"/>
</dbReference>
<dbReference type="CDD" id="cd01949">
    <property type="entry name" value="GGDEF"/>
    <property type="match status" value="1"/>
</dbReference>
<dbReference type="PROSITE" id="PS50887">
    <property type="entry name" value="GGDEF"/>
    <property type="match status" value="1"/>
</dbReference>
<dbReference type="PROSITE" id="PS50112">
    <property type="entry name" value="PAS"/>
    <property type="match status" value="1"/>
</dbReference>
<dbReference type="Proteomes" id="UP000192923">
    <property type="component" value="Unassembled WGS sequence"/>
</dbReference>
<evidence type="ECO:0000313" key="8">
    <source>
        <dbReference type="Proteomes" id="UP000192923"/>
    </source>
</evidence>
<name>A0A1Y6D1Q4_9GAMM</name>
<dbReference type="InterPro" id="IPR000160">
    <property type="entry name" value="GGDEF_dom"/>
</dbReference>
<sequence length="410" mass="44844">MPPSAAFPWIDPIPHPVLLVALDGGRAAFANRRAREKLGTTAQPGPAAAIFSEPDDLARLLETARTGPARLDRVALKSAEGTHVWCRVEAERTVIEGREYALLTLADAQDAPADPRSALWRAVFDQAGIGIVLLDAAGRFLDANPRWLELFGYTWDDARALRPSASLDQGRIGALLRGETAQYRVEQAYVRQDGTPFWGDLSVGALRDAEGAARYVMGFLLDITAHKRAEDQLHEANERLEMQLLENQRLQEQLAGLAIRDGLTGLFNRRYMEATLHRELSRVGRDNQPLSIVAMQIDQRTGDPLLKTVAGLLHSQMRGADLACRYDDAVFVAVLPGAPLLNAARRAESWRTAVEALAIDHAGETLCCTVSIGIAEYPRHGLSGDQLLAQADSALRLAQEAGRNRVVTWG</sequence>
<dbReference type="InterPro" id="IPR029787">
    <property type="entry name" value="Nucleotide_cyclase"/>
</dbReference>
<organism evidence="7 8">
    <name type="scientific">Methylomagnum ishizawai</name>
    <dbReference type="NCBI Taxonomy" id="1760988"/>
    <lineage>
        <taxon>Bacteria</taxon>
        <taxon>Pseudomonadati</taxon>
        <taxon>Pseudomonadota</taxon>
        <taxon>Gammaproteobacteria</taxon>
        <taxon>Methylococcales</taxon>
        <taxon>Methylococcaceae</taxon>
        <taxon>Methylomagnum</taxon>
    </lineage>
</organism>
<dbReference type="InterPro" id="IPR000014">
    <property type="entry name" value="PAS"/>
</dbReference>
<dbReference type="STRING" id="1760988.SAMN02949497_3735"/>
<dbReference type="EMBL" id="FXAM01000001">
    <property type="protein sequence ID" value="SMF96340.1"/>
    <property type="molecule type" value="Genomic_DNA"/>
</dbReference>
<gene>
    <name evidence="7" type="ORF">SAMN02949497_3735</name>
</gene>
<reference evidence="7 8" key="1">
    <citation type="submission" date="2016-12" db="EMBL/GenBank/DDBJ databases">
        <authorList>
            <person name="Song W.-J."/>
            <person name="Kurnit D.M."/>
        </authorList>
    </citation>
    <scope>NUCLEOTIDE SEQUENCE [LARGE SCALE GENOMIC DNA]</scope>
    <source>
        <strain evidence="7 8">175</strain>
    </source>
</reference>
<evidence type="ECO:0000256" key="2">
    <source>
        <dbReference type="ARBA" id="ARBA00034247"/>
    </source>
</evidence>
<feature type="domain" description="PAC" evidence="5">
    <location>
        <begin position="183"/>
        <end position="235"/>
    </location>
</feature>
<dbReference type="SMART" id="SM00267">
    <property type="entry name" value="GGDEF"/>
    <property type="match status" value="1"/>
</dbReference>
<protein>
    <recommendedName>
        <fullName evidence="1">diguanylate cyclase</fullName>
        <ecNumber evidence="1">2.7.7.65</ecNumber>
    </recommendedName>
</protein>
<feature type="coiled-coil region" evidence="3">
    <location>
        <begin position="223"/>
        <end position="260"/>
    </location>
</feature>
<evidence type="ECO:0000259" key="4">
    <source>
        <dbReference type="PROSITE" id="PS50112"/>
    </source>
</evidence>
<keyword evidence="8" id="KW-1185">Reference proteome</keyword>
<dbReference type="NCBIfam" id="TIGR00254">
    <property type="entry name" value="GGDEF"/>
    <property type="match status" value="1"/>
</dbReference>
<evidence type="ECO:0000313" key="7">
    <source>
        <dbReference type="EMBL" id="SMF96340.1"/>
    </source>
</evidence>
<dbReference type="Gene3D" id="3.30.450.20">
    <property type="entry name" value="PAS domain"/>
    <property type="match status" value="1"/>
</dbReference>
<dbReference type="InterPro" id="IPR050469">
    <property type="entry name" value="Diguanylate_Cyclase"/>
</dbReference>
<dbReference type="GO" id="GO:0052621">
    <property type="term" value="F:diguanylate cyclase activity"/>
    <property type="evidence" value="ECO:0007669"/>
    <property type="project" value="UniProtKB-EC"/>
</dbReference>
<dbReference type="CDD" id="cd00130">
    <property type="entry name" value="PAS"/>
    <property type="match status" value="1"/>
</dbReference>
<dbReference type="GO" id="GO:1902201">
    <property type="term" value="P:negative regulation of bacterial-type flagellum-dependent cell motility"/>
    <property type="evidence" value="ECO:0007669"/>
    <property type="project" value="TreeGrafter"/>
</dbReference>
<dbReference type="Pfam" id="PF00990">
    <property type="entry name" value="GGDEF"/>
    <property type="match status" value="1"/>
</dbReference>
<evidence type="ECO:0000259" key="5">
    <source>
        <dbReference type="PROSITE" id="PS50113"/>
    </source>
</evidence>
<evidence type="ECO:0000256" key="1">
    <source>
        <dbReference type="ARBA" id="ARBA00012528"/>
    </source>
</evidence>
<evidence type="ECO:0000259" key="6">
    <source>
        <dbReference type="PROSITE" id="PS50887"/>
    </source>
</evidence>
<feature type="domain" description="GGDEF" evidence="6">
    <location>
        <begin position="288"/>
        <end position="410"/>
    </location>
</feature>
<dbReference type="InterPro" id="IPR000700">
    <property type="entry name" value="PAS-assoc_C"/>
</dbReference>
<evidence type="ECO:0000256" key="3">
    <source>
        <dbReference type="SAM" id="Coils"/>
    </source>
</evidence>
<dbReference type="NCBIfam" id="TIGR00229">
    <property type="entry name" value="sensory_box"/>
    <property type="match status" value="1"/>
</dbReference>
<dbReference type="RefSeq" id="WP_085215235.1">
    <property type="nucleotide sequence ID" value="NZ_FXAM01000001.1"/>
</dbReference>
<dbReference type="PANTHER" id="PTHR45138">
    <property type="entry name" value="REGULATORY COMPONENTS OF SENSORY TRANSDUCTION SYSTEM"/>
    <property type="match status" value="1"/>
</dbReference>
<dbReference type="SMART" id="SM00091">
    <property type="entry name" value="PAS"/>
    <property type="match status" value="1"/>
</dbReference>
<proteinExistence type="predicted"/>